<dbReference type="Proteomes" id="UP000185003">
    <property type="component" value="Unassembled WGS sequence"/>
</dbReference>
<sequence>MKLIILNKMKVITWICFLSCWHFFPAQAQWSYEEGNLRFEWNLTNDRATLTEVPGGAVTWQGGLLPSFWIKDERGQFRYLKARALGKPNDKGEISLVLEKYGTGTLVLERKAWGIRISRLSIQWQGKAPAIAEMYIGASPIAATAVNVKPVWDRPFLPDWQTIGYCVPGAKGGTVQSYFRMWDFGQPDIALGNFGPSMSTPYGAAFPRPVLFTAMGNGRGWICIGAGSVPDGAMTLKIRGTRGCYQYLFREDLWGALPQRTRTWEDLLRITIDTSAIASFEKYYTSFPVDANKKVAPVSSVWNTWGMWRLKKYPIQPIADFMEKMSNEMMVLDDPWEVSQGAGKPNLEKFPHFFEEVEQVRRKGTDIGIWETVGWIKDTLAAGLGTNDLIRDAAGKPCLANWNFDPAGDAYYCLDVSSPRTRSFLEERTRSVMRRLKPRLIKLDFGYGMPNPDMGVPKDPRFRGERSSYEMVRLISAAAKSIDPNVIILYYGISPLWAPLVDMVSLDDQGDLWYDTRQGHAEWSIWASLLSQQRVAISGSSSYEWRTDDEVLMNTIILGSPGAVLPTELEDGTAIPERFLNRRLAVNKWYRRSILWKPVWFNSSAGNMEAPPKLRNWGRSENGILTALTLRTENVPVENITCSGNWGLISQDEHSITTTTRLAVIPFSEGKIELPCANKPMKVTKLSMQGTMPADNWSWAAGRLTITVTSTQLDHTAGFLVETAAL</sequence>
<dbReference type="PANTHER" id="PTHR43053">
    <property type="entry name" value="GLYCOSIDASE FAMILY 31"/>
    <property type="match status" value="1"/>
</dbReference>
<feature type="signal peptide" evidence="3">
    <location>
        <begin position="1"/>
        <end position="28"/>
    </location>
</feature>
<protein>
    <recommendedName>
        <fullName evidence="6">Alpha-galactosidase</fullName>
    </recommendedName>
</protein>
<dbReference type="EMBL" id="FSRA01000001">
    <property type="protein sequence ID" value="SIN68968.1"/>
    <property type="molecule type" value="Genomic_DNA"/>
</dbReference>
<dbReference type="STRING" id="536979.SAMN04488055_0650"/>
<dbReference type="AlphaFoldDB" id="A0A1N6DDT3"/>
<feature type="chain" id="PRO_5012726412" description="Alpha-galactosidase" evidence="3">
    <location>
        <begin position="29"/>
        <end position="726"/>
    </location>
</feature>
<dbReference type="InterPro" id="IPR017853">
    <property type="entry name" value="GH"/>
</dbReference>
<keyword evidence="5" id="KW-1185">Reference proteome</keyword>
<evidence type="ECO:0000256" key="2">
    <source>
        <dbReference type="ARBA" id="ARBA00023295"/>
    </source>
</evidence>
<dbReference type="Gene3D" id="3.20.20.70">
    <property type="entry name" value="Aldolase class I"/>
    <property type="match status" value="1"/>
</dbReference>
<dbReference type="InterPro" id="IPR050985">
    <property type="entry name" value="Alpha-glycosidase_related"/>
</dbReference>
<keyword evidence="2" id="KW-0326">Glycosidase</keyword>
<dbReference type="PANTHER" id="PTHR43053:SF3">
    <property type="entry name" value="ALPHA-GALACTOSIDASE C-RELATED"/>
    <property type="match status" value="1"/>
</dbReference>
<gene>
    <name evidence="4" type="ORF">SAMN04488055_0650</name>
</gene>
<evidence type="ECO:0000256" key="3">
    <source>
        <dbReference type="SAM" id="SignalP"/>
    </source>
</evidence>
<organism evidence="4 5">
    <name type="scientific">Chitinophaga niabensis</name>
    <dbReference type="NCBI Taxonomy" id="536979"/>
    <lineage>
        <taxon>Bacteria</taxon>
        <taxon>Pseudomonadati</taxon>
        <taxon>Bacteroidota</taxon>
        <taxon>Chitinophagia</taxon>
        <taxon>Chitinophagales</taxon>
        <taxon>Chitinophagaceae</taxon>
        <taxon>Chitinophaga</taxon>
    </lineage>
</organism>
<name>A0A1N6DDT3_9BACT</name>
<evidence type="ECO:0000313" key="5">
    <source>
        <dbReference type="Proteomes" id="UP000185003"/>
    </source>
</evidence>
<accession>A0A1N6DDT3</accession>
<evidence type="ECO:0000256" key="1">
    <source>
        <dbReference type="ARBA" id="ARBA00022801"/>
    </source>
</evidence>
<evidence type="ECO:0000313" key="4">
    <source>
        <dbReference type="EMBL" id="SIN68968.1"/>
    </source>
</evidence>
<keyword evidence="3" id="KW-0732">Signal</keyword>
<dbReference type="InterPro" id="IPR013785">
    <property type="entry name" value="Aldolase_TIM"/>
</dbReference>
<keyword evidence="1" id="KW-0378">Hydrolase</keyword>
<proteinExistence type="predicted"/>
<dbReference type="SUPFAM" id="SSF51445">
    <property type="entry name" value="(Trans)glycosidases"/>
    <property type="match status" value="1"/>
</dbReference>
<dbReference type="GO" id="GO:0004557">
    <property type="term" value="F:alpha-galactosidase activity"/>
    <property type="evidence" value="ECO:0007669"/>
    <property type="project" value="TreeGrafter"/>
</dbReference>
<evidence type="ECO:0008006" key="6">
    <source>
        <dbReference type="Google" id="ProtNLM"/>
    </source>
</evidence>
<reference evidence="4 5" key="1">
    <citation type="submission" date="2016-11" db="EMBL/GenBank/DDBJ databases">
        <authorList>
            <person name="Jaros S."/>
            <person name="Januszkiewicz K."/>
            <person name="Wedrychowicz H."/>
        </authorList>
    </citation>
    <scope>NUCLEOTIDE SEQUENCE [LARGE SCALE GENOMIC DNA]</scope>
    <source>
        <strain evidence="4 5">DSM 24787</strain>
    </source>
</reference>